<proteinExistence type="predicted"/>
<gene>
    <name evidence="2" type="ORF">DPMN_180378</name>
</gene>
<feature type="chain" id="PRO_5039591492" evidence="1">
    <location>
        <begin position="20"/>
        <end position="111"/>
    </location>
</feature>
<reference evidence="2" key="2">
    <citation type="submission" date="2020-11" db="EMBL/GenBank/DDBJ databases">
        <authorList>
            <person name="McCartney M.A."/>
            <person name="Auch B."/>
            <person name="Kono T."/>
            <person name="Mallez S."/>
            <person name="Becker A."/>
            <person name="Gohl D.M."/>
            <person name="Silverstein K.A.T."/>
            <person name="Koren S."/>
            <person name="Bechman K.B."/>
            <person name="Herman A."/>
            <person name="Abrahante J.E."/>
            <person name="Garbe J."/>
        </authorList>
    </citation>
    <scope>NUCLEOTIDE SEQUENCE</scope>
    <source>
        <strain evidence="2">Duluth1</strain>
        <tissue evidence="2">Whole animal</tissue>
    </source>
</reference>
<keyword evidence="1" id="KW-0732">Signal</keyword>
<protein>
    <submittedName>
        <fullName evidence="2">Uncharacterized protein</fullName>
    </submittedName>
</protein>
<name>A0A9D4EI06_DREPO</name>
<evidence type="ECO:0000313" key="2">
    <source>
        <dbReference type="EMBL" id="KAH3778901.1"/>
    </source>
</evidence>
<comment type="caution">
    <text evidence="2">The sequence shown here is derived from an EMBL/GenBank/DDBJ whole genome shotgun (WGS) entry which is preliminary data.</text>
</comment>
<sequence length="111" mass="12672">MKLSLLIFFIGLLVGHCMTQRETWPYLPNETYHCPACGHSVVKAEGVTGIQEIIERDHHPNYNTAENKAPLDVLCHLACASVFFPCGTIRKPNEPRRKDSCGKRYKKMSRR</sequence>
<reference evidence="2" key="1">
    <citation type="journal article" date="2019" name="bioRxiv">
        <title>The Genome of the Zebra Mussel, Dreissena polymorpha: A Resource for Invasive Species Research.</title>
        <authorList>
            <person name="McCartney M.A."/>
            <person name="Auch B."/>
            <person name="Kono T."/>
            <person name="Mallez S."/>
            <person name="Zhang Y."/>
            <person name="Obille A."/>
            <person name="Becker A."/>
            <person name="Abrahante J.E."/>
            <person name="Garbe J."/>
            <person name="Badalamenti J.P."/>
            <person name="Herman A."/>
            <person name="Mangelson H."/>
            <person name="Liachko I."/>
            <person name="Sullivan S."/>
            <person name="Sone E.D."/>
            <person name="Koren S."/>
            <person name="Silverstein K.A.T."/>
            <person name="Beckman K.B."/>
            <person name="Gohl D.M."/>
        </authorList>
    </citation>
    <scope>NUCLEOTIDE SEQUENCE</scope>
    <source>
        <strain evidence="2">Duluth1</strain>
        <tissue evidence="2">Whole animal</tissue>
    </source>
</reference>
<organism evidence="2 3">
    <name type="scientific">Dreissena polymorpha</name>
    <name type="common">Zebra mussel</name>
    <name type="synonym">Mytilus polymorpha</name>
    <dbReference type="NCBI Taxonomy" id="45954"/>
    <lineage>
        <taxon>Eukaryota</taxon>
        <taxon>Metazoa</taxon>
        <taxon>Spiralia</taxon>
        <taxon>Lophotrochozoa</taxon>
        <taxon>Mollusca</taxon>
        <taxon>Bivalvia</taxon>
        <taxon>Autobranchia</taxon>
        <taxon>Heteroconchia</taxon>
        <taxon>Euheterodonta</taxon>
        <taxon>Imparidentia</taxon>
        <taxon>Neoheterodontei</taxon>
        <taxon>Myida</taxon>
        <taxon>Dreissenoidea</taxon>
        <taxon>Dreissenidae</taxon>
        <taxon>Dreissena</taxon>
    </lineage>
</organism>
<keyword evidence="3" id="KW-1185">Reference proteome</keyword>
<dbReference type="AlphaFoldDB" id="A0A9D4EI06"/>
<accession>A0A9D4EI06</accession>
<dbReference type="EMBL" id="JAIWYP010000009">
    <property type="protein sequence ID" value="KAH3778901.1"/>
    <property type="molecule type" value="Genomic_DNA"/>
</dbReference>
<feature type="signal peptide" evidence="1">
    <location>
        <begin position="1"/>
        <end position="19"/>
    </location>
</feature>
<evidence type="ECO:0000256" key="1">
    <source>
        <dbReference type="SAM" id="SignalP"/>
    </source>
</evidence>
<evidence type="ECO:0000313" key="3">
    <source>
        <dbReference type="Proteomes" id="UP000828390"/>
    </source>
</evidence>
<dbReference type="Proteomes" id="UP000828390">
    <property type="component" value="Unassembled WGS sequence"/>
</dbReference>